<reference evidence="3" key="2">
    <citation type="submission" date="2014-03" db="EMBL/GenBank/DDBJ databases">
        <title>The whipworm genome and dual-species transcriptomics of an intimate host-pathogen interaction.</title>
        <authorList>
            <person name="Foth B.J."/>
            <person name="Tsai I.J."/>
            <person name="Reid A.J."/>
            <person name="Bancroft A.J."/>
            <person name="Nichol S."/>
            <person name="Tracey A."/>
            <person name="Holroyd N."/>
            <person name="Cotton J.A."/>
            <person name="Stanley E.J."/>
            <person name="Zarowiecki M."/>
            <person name="Liu J.Z."/>
            <person name="Huckvale T."/>
            <person name="Cooper P.J."/>
            <person name="Grencis R.K."/>
            <person name="Berriman M."/>
        </authorList>
    </citation>
    <scope>NUCLEOTIDE SEQUENCE [LARGE SCALE GENOMIC DNA]</scope>
</reference>
<keyword evidence="1" id="KW-0646">Protease inhibitor</keyword>
<name>A0A077Z646_TRITR</name>
<gene>
    <name evidence="3" type="ORF">TTRE_0000239901</name>
</gene>
<dbReference type="InterPro" id="IPR002919">
    <property type="entry name" value="TIL_dom"/>
</dbReference>
<proteinExistence type="predicted"/>
<feature type="domain" description="WAP" evidence="2">
    <location>
        <begin position="33"/>
        <end position="82"/>
    </location>
</feature>
<keyword evidence="1" id="KW-0722">Serine protease inhibitor</keyword>
<evidence type="ECO:0000313" key="3">
    <source>
        <dbReference type="EMBL" id="CDW54130.1"/>
    </source>
</evidence>
<reference evidence="3" key="1">
    <citation type="submission" date="2014-01" db="EMBL/GenBank/DDBJ databases">
        <authorList>
            <person name="Aslett M."/>
        </authorList>
    </citation>
    <scope>NUCLEOTIDE SEQUENCE</scope>
</reference>
<accession>A0A077Z646</accession>
<dbReference type="SMART" id="SM00217">
    <property type="entry name" value="WAP"/>
    <property type="match status" value="1"/>
</dbReference>
<evidence type="ECO:0000313" key="4">
    <source>
        <dbReference type="Proteomes" id="UP000030665"/>
    </source>
</evidence>
<dbReference type="SUPFAM" id="SSF57256">
    <property type="entry name" value="Elafin-like"/>
    <property type="match status" value="1"/>
</dbReference>
<keyword evidence="4" id="KW-1185">Reference proteome</keyword>
<dbReference type="InterPro" id="IPR008197">
    <property type="entry name" value="WAP_dom"/>
</dbReference>
<sequence length="182" mass="19977">MEPAFLDQQYDLNCLVFGVVFFSVFCSNSCFATGTKAGTCPELPVDGDRYVRQRDQCEDDFECDGVMKCCRTITGKVCMLPKDAGFCVSCRFSFFLTQLFNPSEGVQCPMPNTVWAMCASSCQPSCTSLGTQQHCSRPCSPGCICIPGYIRLYGHGSAPCVPTDQCPTQPRSPNTIIICSFR</sequence>
<organism evidence="3 4">
    <name type="scientific">Trichuris trichiura</name>
    <name type="common">Whipworm</name>
    <name type="synonym">Trichocephalus trichiurus</name>
    <dbReference type="NCBI Taxonomy" id="36087"/>
    <lineage>
        <taxon>Eukaryota</taxon>
        <taxon>Metazoa</taxon>
        <taxon>Ecdysozoa</taxon>
        <taxon>Nematoda</taxon>
        <taxon>Enoplea</taxon>
        <taxon>Dorylaimia</taxon>
        <taxon>Trichinellida</taxon>
        <taxon>Trichuridae</taxon>
        <taxon>Trichuris</taxon>
    </lineage>
</organism>
<dbReference type="InterPro" id="IPR036645">
    <property type="entry name" value="Elafin-like_sf"/>
</dbReference>
<dbReference type="Gene3D" id="4.10.75.10">
    <property type="entry name" value="Elafin-like"/>
    <property type="match status" value="1"/>
</dbReference>
<dbReference type="EMBL" id="HG805881">
    <property type="protein sequence ID" value="CDW54130.1"/>
    <property type="molecule type" value="Genomic_DNA"/>
</dbReference>
<dbReference type="AlphaFoldDB" id="A0A077Z646"/>
<dbReference type="Pfam" id="PF00095">
    <property type="entry name" value="WAP"/>
    <property type="match status" value="1"/>
</dbReference>
<dbReference type="PROSITE" id="PS51390">
    <property type="entry name" value="WAP"/>
    <property type="match status" value="1"/>
</dbReference>
<dbReference type="Pfam" id="PF01826">
    <property type="entry name" value="TIL"/>
    <property type="match status" value="1"/>
</dbReference>
<dbReference type="CDD" id="cd19941">
    <property type="entry name" value="TIL"/>
    <property type="match status" value="1"/>
</dbReference>
<dbReference type="Gene3D" id="2.10.25.10">
    <property type="entry name" value="Laminin"/>
    <property type="match status" value="1"/>
</dbReference>
<dbReference type="InterPro" id="IPR036084">
    <property type="entry name" value="Ser_inhib-like_sf"/>
</dbReference>
<dbReference type="GO" id="GO:0004867">
    <property type="term" value="F:serine-type endopeptidase inhibitor activity"/>
    <property type="evidence" value="ECO:0007669"/>
    <property type="project" value="UniProtKB-KW"/>
</dbReference>
<protein>
    <submittedName>
        <fullName evidence="3">WAP domain containing protein, SLPI-like</fullName>
    </submittedName>
</protein>
<dbReference type="SUPFAM" id="SSF57567">
    <property type="entry name" value="Serine protease inhibitors"/>
    <property type="match status" value="1"/>
</dbReference>
<dbReference type="MEROPS" id="I17.003"/>
<evidence type="ECO:0000256" key="1">
    <source>
        <dbReference type="ARBA" id="ARBA00022900"/>
    </source>
</evidence>
<dbReference type="Proteomes" id="UP000030665">
    <property type="component" value="Unassembled WGS sequence"/>
</dbReference>
<evidence type="ECO:0000259" key="2">
    <source>
        <dbReference type="PROSITE" id="PS51390"/>
    </source>
</evidence>
<dbReference type="GO" id="GO:0005576">
    <property type="term" value="C:extracellular region"/>
    <property type="evidence" value="ECO:0007669"/>
    <property type="project" value="InterPro"/>
</dbReference>
<dbReference type="OrthoDB" id="6060011at2759"/>